<dbReference type="InterPro" id="IPR050320">
    <property type="entry name" value="N5-glutamine_MTase"/>
</dbReference>
<keyword evidence="3 4" id="KW-0949">S-adenosyl-L-methionine</keyword>
<comment type="similarity">
    <text evidence="4">Belongs to the protein N5-glutamine methyltransferase family. PrmC subfamily.</text>
</comment>
<name>A0ABT0RUK5_9SPHN</name>
<feature type="binding site" evidence="4">
    <location>
        <begin position="184"/>
        <end position="187"/>
    </location>
    <ligand>
        <name>substrate</name>
    </ligand>
</feature>
<feature type="domain" description="Methyltransferase" evidence="5">
    <location>
        <begin position="113"/>
        <end position="184"/>
    </location>
</feature>
<protein>
    <recommendedName>
        <fullName evidence="4">Release factor glutamine methyltransferase</fullName>
        <shortName evidence="4">RF MTase</shortName>
        <ecNumber evidence="4">2.1.1.297</ecNumber>
    </recommendedName>
    <alternativeName>
        <fullName evidence="4">N5-glutamine methyltransferase PrmC</fullName>
    </alternativeName>
    <alternativeName>
        <fullName evidence="4">Protein-(glutamine-N5) MTase PrmC</fullName>
    </alternativeName>
    <alternativeName>
        <fullName evidence="4">Protein-glutamine N-methyltransferase PrmC</fullName>
    </alternativeName>
</protein>
<evidence type="ECO:0000256" key="3">
    <source>
        <dbReference type="ARBA" id="ARBA00022691"/>
    </source>
</evidence>
<feature type="domain" description="Release factor glutamine methyltransferase N-terminal" evidence="6">
    <location>
        <begin position="7"/>
        <end position="72"/>
    </location>
</feature>
<feature type="binding site" evidence="4">
    <location>
        <position position="141"/>
    </location>
    <ligand>
        <name>S-adenosyl-L-methionine</name>
        <dbReference type="ChEBI" id="CHEBI:59789"/>
    </ligand>
</feature>
<feature type="binding site" evidence="4">
    <location>
        <begin position="118"/>
        <end position="122"/>
    </location>
    <ligand>
        <name>S-adenosyl-L-methionine</name>
        <dbReference type="ChEBI" id="CHEBI:59789"/>
    </ligand>
</feature>
<accession>A0ABT0RUK5</accession>
<organism evidence="7 8">
    <name type="scientific">Sphingomonas caseinilyticus</name>
    <dbReference type="NCBI Taxonomy" id="2908205"/>
    <lineage>
        <taxon>Bacteria</taxon>
        <taxon>Pseudomonadati</taxon>
        <taxon>Pseudomonadota</taxon>
        <taxon>Alphaproteobacteria</taxon>
        <taxon>Sphingomonadales</taxon>
        <taxon>Sphingomonadaceae</taxon>
        <taxon>Sphingomonas</taxon>
    </lineage>
</organism>
<evidence type="ECO:0000256" key="4">
    <source>
        <dbReference type="HAMAP-Rule" id="MF_02126"/>
    </source>
</evidence>
<dbReference type="NCBIfam" id="TIGR03534">
    <property type="entry name" value="RF_mod_PrmC"/>
    <property type="match status" value="1"/>
</dbReference>
<dbReference type="HAMAP" id="MF_02126">
    <property type="entry name" value="RF_methyltr_PrmC"/>
    <property type="match status" value="1"/>
</dbReference>
<evidence type="ECO:0000259" key="6">
    <source>
        <dbReference type="Pfam" id="PF17827"/>
    </source>
</evidence>
<dbReference type="Pfam" id="PF17827">
    <property type="entry name" value="PrmC_N"/>
    <property type="match status" value="1"/>
</dbReference>
<reference evidence="7 8" key="1">
    <citation type="submission" date="2022-05" db="EMBL/GenBank/DDBJ databases">
        <authorList>
            <person name="Jo J.-H."/>
            <person name="Im W.-T."/>
        </authorList>
    </citation>
    <scope>NUCLEOTIDE SEQUENCE [LARGE SCALE GENOMIC DNA]</scope>
    <source>
        <strain evidence="7 8">NSE70-1</strain>
    </source>
</reference>
<gene>
    <name evidence="4 7" type="primary">prmC</name>
    <name evidence="7" type="ORF">LZ496_07915</name>
</gene>
<dbReference type="InterPro" id="IPR019874">
    <property type="entry name" value="RF_methyltr_PrmC"/>
</dbReference>
<sequence length="274" mass="29148">MTSIPRALSRATEQLSKSSDTPRLDAELLMAAALGIGRDRLILDDPRGEAPAGFVEFVERRAKGEPIAYITGHRAFWTIDLEVGPGALVPRPDSETLIAFAVEYFSGTAGPRRVLDLGTGPGTLLLAALDEWPKATGLGVDASEAALAYGRRNAERLGMYRRAEFRIGDWADGIEEKFDLILCNPPYVAEGAETGAGVLEYEPHEALFAGPDGLDDYRRLAPVIGGLLAPGGIAGIEIGFDQADAVAGLLEQEGHNATLVRDLGGRPRALCIKG</sequence>
<dbReference type="PANTHER" id="PTHR18895:SF74">
    <property type="entry name" value="MTRF1L RELEASE FACTOR GLUTAMINE METHYLTRANSFERASE"/>
    <property type="match status" value="1"/>
</dbReference>
<evidence type="ECO:0000313" key="7">
    <source>
        <dbReference type="EMBL" id="MCL6698703.1"/>
    </source>
</evidence>
<evidence type="ECO:0000256" key="2">
    <source>
        <dbReference type="ARBA" id="ARBA00022679"/>
    </source>
</evidence>
<proteinExistence type="inferred from homology"/>
<dbReference type="PANTHER" id="PTHR18895">
    <property type="entry name" value="HEMK METHYLTRANSFERASE"/>
    <property type="match status" value="1"/>
</dbReference>
<keyword evidence="1 4" id="KW-0489">Methyltransferase</keyword>
<dbReference type="InterPro" id="IPR002052">
    <property type="entry name" value="DNA_methylase_N6_adenine_CS"/>
</dbReference>
<feature type="binding site" evidence="4">
    <location>
        <position position="170"/>
    </location>
    <ligand>
        <name>S-adenosyl-L-methionine</name>
        <dbReference type="ChEBI" id="CHEBI:59789"/>
    </ligand>
</feature>
<dbReference type="RefSeq" id="WP_249904096.1">
    <property type="nucleotide sequence ID" value="NZ_JAMGBA010000002.1"/>
</dbReference>
<dbReference type="NCBIfam" id="TIGR00536">
    <property type="entry name" value="hemK_fam"/>
    <property type="match status" value="1"/>
</dbReference>
<evidence type="ECO:0000313" key="8">
    <source>
        <dbReference type="Proteomes" id="UP001203410"/>
    </source>
</evidence>
<feature type="binding site" evidence="4">
    <location>
        <position position="184"/>
    </location>
    <ligand>
        <name>S-adenosyl-L-methionine</name>
        <dbReference type="ChEBI" id="CHEBI:59789"/>
    </ligand>
</feature>
<dbReference type="EC" id="2.1.1.297" evidence="4"/>
<dbReference type="Gene3D" id="1.10.8.10">
    <property type="entry name" value="DNA helicase RuvA subunit, C-terminal domain"/>
    <property type="match status" value="1"/>
</dbReference>
<dbReference type="InterPro" id="IPR029063">
    <property type="entry name" value="SAM-dependent_MTases_sf"/>
</dbReference>
<dbReference type="Gene3D" id="3.40.50.150">
    <property type="entry name" value="Vaccinia Virus protein VP39"/>
    <property type="match status" value="1"/>
</dbReference>
<dbReference type="InterPro" id="IPR040758">
    <property type="entry name" value="PrmC_N"/>
</dbReference>
<dbReference type="Proteomes" id="UP001203410">
    <property type="component" value="Unassembled WGS sequence"/>
</dbReference>
<dbReference type="InterPro" id="IPR004556">
    <property type="entry name" value="HemK-like"/>
</dbReference>
<dbReference type="Pfam" id="PF13847">
    <property type="entry name" value="Methyltransf_31"/>
    <property type="match status" value="1"/>
</dbReference>
<dbReference type="PROSITE" id="PS00092">
    <property type="entry name" value="N6_MTASE"/>
    <property type="match status" value="1"/>
</dbReference>
<dbReference type="GO" id="GO:0032259">
    <property type="term" value="P:methylation"/>
    <property type="evidence" value="ECO:0007669"/>
    <property type="project" value="UniProtKB-KW"/>
</dbReference>
<evidence type="ECO:0000259" key="5">
    <source>
        <dbReference type="Pfam" id="PF13847"/>
    </source>
</evidence>
<evidence type="ECO:0000256" key="1">
    <source>
        <dbReference type="ARBA" id="ARBA00022603"/>
    </source>
</evidence>
<dbReference type="EMBL" id="JAMGBA010000002">
    <property type="protein sequence ID" value="MCL6698703.1"/>
    <property type="molecule type" value="Genomic_DNA"/>
</dbReference>
<comment type="function">
    <text evidence="4">Methylates the class 1 translation termination release factors RF1/PrfA and RF2/PrfB on the glutamine residue of the universally conserved GGQ motif.</text>
</comment>
<comment type="caution">
    <text evidence="7">The sequence shown here is derived from an EMBL/GenBank/DDBJ whole genome shotgun (WGS) entry which is preliminary data.</text>
</comment>
<dbReference type="CDD" id="cd02440">
    <property type="entry name" value="AdoMet_MTases"/>
    <property type="match status" value="1"/>
</dbReference>
<comment type="catalytic activity">
    <reaction evidence="4">
        <text>L-glutaminyl-[peptide chain release factor] + S-adenosyl-L-methionine = N(5)-methyl-L-glutaminyl-[peptide chain release factor] + S-adenosyl-L-homocysteine + H(+)</text>
        <dbReference type="Rhea" id="RHEA:42896"/>
        <dbReference type="Rhea" id="RHEA-COMP:10271"/>
        <dbReference type="Rhea" id="RHEA-COMP:10272"/>
        <dbReference type="ChEBI" id="CHEBI:15378"/>
        <dbReference type="ChEBI" id="CHEBI:30011"/>
        <dbReference type="ChEBI" id="CHEBI:57856"/>
        <dbReference type="ChEBI" id="CHEBI:59789"/>
        <dbReference type="ChEBI" id="CHEBI:61891"/>
        <dbReference type="EC" id="2.1.1.297"/>
    </reaction>
</comment>
<keyword evidence="8" id="KW-1185">Reference proteome</keyword>
<dbReference type="SUPFAM" id="SSF53335">
    <property type="entry name" value="S-adenosyl-L-methionine-dependent methyltransferases"/>
    <property type="match status" value="1"/>
</dbReference>
<dbReference type="InterPro" id="IPR025714">
    <property type="entry name" value="Methyltranfer_dom"/>
</dbReference>
<keyword evidence="2 4" id="KW-0808">Transferase</keyword>
<dbReference type="GO" id="GO:0102559">
    <property type="term" value="F:peptide chain release factor N(5)-glutamine methyltransferase activity"/>
    <property type="evidence" value="ECO:0007669"/>
    <property type="project" value="UniProtKB-EC"/>
</dbReference>